<keyword evidence="3" id="KW-1185">Reference proteome</keyword>
<dbReference type="InterPro" id="IPR009030">
    <property type="entry name" value="Growth_fac_rcpt_cys_sf"/>
</dbReference>
<dbReference type="GeneID" id="7826650"/>
<protein>
    <recommendedName>
        <fullName evidence="4">Transmembrane protein</fullName>
    </recommendedName>
</protein>
<proteinExistence type="predicted"/>
<name>I7M9S0_TETTS</name>
<keyword evidence="1" id="KW-0732">Signal</keyword>
<sequence length="533" mass="61804">MQKYLLILQILANSILIVKSGQCVEGQVLDVYSNQCFECPLNCISCQFDNFTNNLSLNQEIRNCNVCKEPFLLSEDQQNCILKCDNYQLNNLCMPCDIIGCKKCASQVLCEQCLDGYDLKNGICISSCNQEYKYLLQKETSCSYLCGLGESINDQAYICQEINKCPIYQSVSNFCHTYDIISQQTILSADIYIDLNNQEVLITYDNLGNIKFWKYQSPIINFLYEIPQTLQARDNSLICKISQKRYYFCIYFNYIQTLDLDSQQFNQGRVLNQSQTGGLQFLDLISNNGVDFLCLLSEQKILLFEVENLFNNFTTRSLQDSIKLNFDQSIYIQIEQFSQKLLIYKSTEIWSDIEGDTYEGVLYFEDKEIILTLDENNLASVILIDDYNYIIDKQTICKSQMLPNITYGYVSFNIFDTERKKYQLDGFSTNLLLRDMQNGGIIFSLRNSYSPTFSLSQNKILNFMFGAIVVVDMQKDPENEEEFINQLILPLAYRNGIFFQDSEENLYIYNFDGYSNKSIVSYKITGFQVKTFQ</sequence>
<feature type="chain" id="PRO_5003712336" description="Transmembrane protein" evidence="1">
    <location>
        <begin position="21"/>
        <end position="533"/>
    </location>
</feature>
<evidence type="ECO:0008006" key="4">
    <source>
        <dbReference type="Google" id="ProtNLM"/>
    </source>
</evidence>
<dbReference type="EMBL" id="GG662527">
    <property type="protein sequence ID" value="EAS02698.2"/>
    <property type="molecule type" value="Genomic_DNA"/>
</dbReference>
<feature type="signal peptide" evidence="1">
    <location>
        <begin position="1"/>
        <end position="20"/>
    </location>
</feature>
<dbReference type="InParanoid" id="I7M9S0"/>
<dbReference type="KEGG" id="tet:TTHERM_00580410"/>
<dbReference type="InterPro" id="IPR006212">
    <property type="entry name" value="Furin_repeat"/>
</dbReference>
<organism evidence="2 3">
    <name type="scientific">Tetrahymena thermophila (strain SB210)</name>
    <dbReference type="NCBI Taxonomy" id="312017"/>
    <lineage>
        <taxon>Eukaryota</taxon>
        <taxon>Sar</taxon>
        <taxon>Alveolata</taxon>
        <taxon>Ciliophora</taxon>
        <taxon>Intramacronucleata</taxon>
        <taxon>Oligohymenophorea</taxon>
        <taxon>Hymenostomatida</taxon>
        <taxon>Tetrahymenina</taxon>
        <taxon>Tetrahymenidae</taxon>
        <taxon>Tetrahymena</taxon>
    </lineage>
</organism>
<dbReference type="AlphaFoldDB" id="I7M9S0"/>
<dbReference type="RefSeq" id="XP_001022943.2">
    <property type="nucleotide sequence ID" value="XM_001022943.2"/>
</dbReference>
<reference evidence="3" key="1">
    <citation type="journal article" date="2006" name="PLoS Biol.">
        <title>Macronuclear genome sequence of the ciliate Tetrahymena thermophila, a model eukaryote.</title>
        <authorList>
            <person name="Eisen J.A."/>
            <person name="Coyne R.S."/>
            <person name="Wu M."/>
            <person name="Wu D."/>
            <person name="Thiagarajan M."/>
            <person name="Wortman J.R."/>
            <person name="Badger J.H."/>
            <person name="Ren Q."/>
            <person name="Amedeo P."/>
            <person name="Jones K.M."/>
            <person name="Tallon L.J."/>
            <person name="Delcher A.L."/>
            <person name="Salzberg S.L."/>
            <person name="Silva J.C."/>
            <person name="Haas B.J."/>
            <person name="Majoros W.H."/>
            <person name="Farzad M."/>
            <person name="Carlton J.M."/>
            <person name="Smith R.K. Jr."/>
            <person name="Garg J."/>
            <person name="Pearlman R.E."/>
            <person name="Karrer K.M."/>
            <person name="Sun L."/>
            <person name="Manning G."/>
            <person name="Elde N.C."/>
            <person name="Turkewitz A.P."/>
            <person name="Asai D.J."/>
            <person name="Wilkes D.E."/>
            <person name="Wang Y."/>
            <person name="Cai H."/>
            <person name="Collins K."/>
            <person name="Stewart B.A."/>
            <person name="Lee S.R."/>
            <person name="Wilamowska K."/>
            <person name="Weinberg Z."/>
            <person name="Ruzzo W.L."/>
            <person name="Wloga D."/>
            <person name="Gaertig J."/>
            <person name="Frankel J."/>
            <person name="Tsao C.-C."/>
            <person name="Gorovsky M.A."/>
            <person name="Keeling P.J."/>
            <person name="Waller R.F."/>
            <person name="Patron N.J."/>
            <person name="Cherry J.M."/>
            <person name="Stover N.A."/>
            <person name="Krieger C.J."/>
            <person name="del Toro C."/>
            <person name="Ryder H.F."/>
            <person name="Williamson S.C."/>
            <person name="Barbeau R.A."/>
            <person name="Hamilton E.P."/>
            <person name="Orias E."/>
        </authorList>
    </citation>
    <scope>NUCLEOTIDE SEQUENCE [LARGE SCALE GENOMIC DNA]</scope>
    <source>
        <strain evidence="3">SB210</strain>
    </source>
</reference>
<dbReference type="Gene3D" id="2.10.220.10">
    <property type="entry name" value="Hormone Receptor, Insulin-like Growth Factor Receptor 1, Chain A, domain 2"/>
    <property type="match status" value="1"/>
</dbReference>
<evidence type="ECO:0000313" key="2">
    <source>
        <dbReference type="EMBL" id="EAS02698.2"/>
    </source>
</evidence>
<dbReference type="OrthoDB" id="9981301at2759"/>
<dbReference type="SUPFAM" id="SSF57184">
    <property type="entry name" value="Growth factor receptor domain"/>
    <property type="match status" value="1"/>
</dbReference>
<dbReference type="Proteomes" id="UP000009168">
    <property type="component" value="Unassembled WGS sequence"/>
</dbReference>
<evidence type="ECO:0000256" key="1">
    <source>
        <dbReference type="SAM" id="SignalP"/>
    </source>
</evidence>
<accession>I7M9S0</accession>
<dbReference type="SMART" id="SM00261">
    <property type="entry name" value="FU"/>
    <property type="match status" value="2"/>
</dbReference>
<gene>
    <name evidence="2" type="ORF">TTHERM_00580410</name>
</gene>
<evidence type="ECO:0000313" key="3">
    <source>
        <dbReference type="Proteomes" id="UP000009168"/>
    </source>
</evidence>